<dbReference type="GO" id="GO:0016491">
    <property type="term" value="F:oxidoreductase activity"/>
    <property type="evidence" value="ECO:0007669"/>
    <property type="project" value="UniProtKB-KW"/>
</dbReference>
<dbReference type="PROSITE" id="PS00080">
    <property type="entry name" value="MULTICOPPER_OXIDASE2"/>
    <property type="match status" value="1"/>
</dbReference>
<dbReference type="STRING" id="35752.SAMN05421541_101300"/>
<evidence type="ECO:0000313" key="8">
    <source>
        <dbReference type="Proteomes" id="UP000199645"/>
    </source>
</evidence>
<keyword evidence="8" id="KW-1185">Reference proteome</keyword>
<dbReference type="OrthoDB" id="345021at2"/>
<accession>A0A1I1ZUB4</accession>
<keyword evidence="7" id="KW-0132">Cell division</keyword>
<dbReference type="SUPFAM" id="SSF49503">
    <property type="entry name" value="Cupredoxins"/>
    <property type="match status" value="3"/>
</dbReference>
<dbReference type="PANTHER" id="PTHR11709">
    <property type="entry name" value="MULTI-COPPER OXIDASE"/>
    <property type="match status" value="1"/>
</dbReference>
<protein>
    <submittedName>
        <fullName evidence="7">Multicopper oxidase with three cupredoxin domains (Includes cell division protein FtsP and spore coat protein CotA)</fullName>
    </submittedName>
</protein>
<keyword evidence="7" id="KW-0131">Cell cycle</keyword>
<feature type="transmembrane region" description="Helical" evidence="4">
    <location>
        <begin position="45"/>
        <end position="69"/>
    </location>
</feature>
<name>A0A1I1ZUB4_9ACTN</name>
<dbReference type="Pfam" id="PF07731">
    <property type="entry name" value="Cu-oxidase_2"/>
    <property type="match status" value="1"/>
</dbReference>
<gene>
    <name evidence="7" type="ORF">SAMN05421541_101300</name>
</gene>
<evidence type="ECO:0000313" key="7">
    <source>
        <dbReference type="EMBL" id="SFE35215.1"/>
    </source>
</evidence>
<keyword evidence="7" id="KW-0167">Capsid protein</keyword>
<dbReference type="Proteomes" id="UP000199645">
    <property type="component" value="Unassembled WGS sequence"/>
</dbReference>
<dbReference type="GO" id="GO:0005507">
    <property type="term" value="F:copper ion binding"/>
    <property type="evidence" value="ECO:0007669"/>
    <property type="project" value="InterPro"/>
</dbReference>
<organism evidence="7 8">
    <name type="scientific">Actinoplanes philippinensis</name>
    <dbReference type="NCBI Taxonomy" id="35752"/>
    <lineage>
        <taxon>Bacteria</taxon>
        <taxon>Bacillati</taxon>
        <taxon>Actinomycetota</taxon>
        <taxon>Actinomycetes</taxon>
        <taxon>Micromonosporales</taxon>
        <taxon>Micromonosporaceae</taxon>
        <taxon>Actinoplanes</taxon>
    </lineage>
</organism>
<evidence type="ECO:0000259" key="5">
    <source>
        <dbReference type="Pfam" id="PF07731"/>
    </source>
</evidence>
<dbReference type="InterPro" id="IPR011707">
    <property type="entry name" value="Cu-oxidase-like_N"/>
</dbReference>
<evidence type="ECO:0000256" key="1">
    <source>
        <dbReference type="ARBA" id="ARBA00022723"/>
    </source>
</evidence>
<sequence>MPTRATGPPAHRETVYGILILTDLTLAVATLIVAPVAGVRATRPWLYSLAALAVARLAAALLLLTGGLLLADARLSVQIPLALLPAAGAAVRPGRTAAHVAAAGSALSVWWLLAPFAPQDTVPVLAGSAAALGVVAALSTTVTARRDTGSRAARLPWLTAAFLLVPAVTLVVAGRANATAGGHRHGDAGRISVAQLTGPQNQIPAVRVTLTAARSTVTLASGRTVDALTFNGSSPGPEIRAVRGQLLEVTLVNTDVAEGVTVHWHGVDVPNAEDGVPGVTQDAVAPGGRHVYRFVPTRAGTFWYHTHRDALRNVERGLFGALIVEEPGAVAEQVDRTAFVHAWPAGGAEVVALDRDDRPARQDAAAGRTVRLRLVNSSAEPQTIQVSGTPFTVAAIDGNEVQGATPLAPGTELPLAAGGRHDVTFTMPDGPVTAAVGDTPGATLTLSPGGASGPVTADAGGRFDPLTYGAGPAAETGAYQRTYDLRLDDGFGFSQGRLSYVSSLINGRLYPAVPTLEVAEGELVRMRIASRSVVEHPFHLHGHRVRVLARNGEPATGSPWWTDTLNISTGDVYEVVFRADNPGIWMDHCHNFQHGANGMIMHLAYRGVTTPYTEEHAPE</sequence>
<dbReference type="EMBL" id="FONV01000001">
    <property type="protein sequence ID" value="SFE35215.1"/>
    <property type="molecule type" value="Genomic_DNA"/>
</dbReference>
<dbReference type="Gene3D" id="2.60.40.420">
    <property type="entry name" value="Cupredoxins - blue copper proteins"/>
    <property type="match status" value="3"/>
</dbReference>
<feature type="domain" description="Plastocyanin-like" evidence="5">
    <location>
        <begin position="503"/>
        <end position="604"/>
    </location>
</feature>
<dbReference type="AlphaFoldDB" id="A0A1I1ZUB4"/>
<keyword evidence="4" id="KW-1133">Transmembrane helix</keyword>
<dbReference type="InterPro" id="IPR011706">
    <property type="entry name" value="Cu-oxidase_C"/>
</dbReference>
<dbReference type="InterPro" id="IPR008972">
    <property type="entry name" value="Cupredoxin"/>
</dbReference>
<evidence type="ECO:0000259" key="6">
    <source>
        <dbReference type="Pfam" id="PF07732"/>
    </source>
</evidence>
<evidence type="ECO:0000256" key="4">
    <source>
        <dbReference type="SAM" id="Phobius"/>
    </source>
</evidence>
<feature type="transmembrane region" description="Helical" evidence="4">
    <location>
        <begin position="15"/>
        <end position="38"/>
    </location>
</feature>
<evidence type="ECO:0000256" key="2">
    <source>
        <dbReference type="ARBA" id="ARBA00023002"/>
    </source>
</evidence>
<keyword evidence="1" id="KW-0479">Metal-binding</keyword>
<dbReference type="InterPro" id="IPR002355">
    <property type="entry name" value="Cu_oxidase_Cu_BS"/>
</dbReference>
<keyword evidence="7" id="KW-0946">Virion</keyword>
<feature type="domain" description="Plastocyanin-like" evidence="6">
    <location>
        <begin position="214"/>
        <end position="327"/>
    </location>
</feature>
<proteinExistence type="predicted"/>
<feature type="transmembrane region" description="Helical" evidence="4">
    <location>
        <begin position="155"/>
        <end position="174"/>
    </location>
</feature>
<dbReference type="PANTHER" id="PTHR11709:SF394">
    <property type="entry name" value="FI03373P-RELATED"/>
    <property type="match status" value="1"/>
</dbReference>
<keyword evidence="3" id="KW-0186">Copper</keyword>
<dbReference type="Pfam" id="PF07732">
    <property type="entry name" value="Cu-oxidase_3"/>
    <property type="match status" value="1"/>
</dbReference>
<keyword evidence="4" id="KW-0812">Transmembrane</keyword>
<keyword evidence="2" id="KW-0560">Oxidoreductase</keyword>
<dbReference type="InterPro" id="IPR045087">
    <property type="entry name" value="Cu-oxidase_fam"/>
</dbReference>
<dbReference type="CDD" id="cd04202">
    <property type="entry name" value="CuRO_D2_2dMcoN_like"/>
    <property type="match status" value="1"/>
</dbReference>
<keyword evidence="4" id="KW-0472">Membrane</keyword>
<dbReference type="GO" id="GO:0051301">
    <property type="term" value="P:cell division"/>
    <property type="evidence" value="ECO:0007669"/>
    <property type="project" value="UniProtKB-KW"/>
</dbReference>
<reference evidence="7 8" key="1">
    <citation type="submission" date="2016-10" db="EMBL/GenBank/DDBJ databases">
        <authorList>
            <person name="de Groot N.N."/>
        </authorList>
    </citation>
    <scope>NUCLEOTIDE SEQUENCE [LARGE SCALE GENOMIC DNA]</scope>
    <source>
        <strain evidence="7 8">DSM 43019</strain>
    </source>
</reference>
<feature type="transmembrane region" description="Helical" evidence="4">
    <location>
        <begin position="124"/>
        <end position="143"/>
    </location>
</feature>
<evidence type="ECO:0000256" key="3">
    <source>
        <dbReference type="ARBA" id="ARBA00023008"/>
    </source>
</evidence>